<proteinExistence type="predicted"/>
<accession>A0A447UNR3</accession>
<dbReference type="EMBL" id="LR134204">
    <property type="protein sequence ID" value="VEB91977.1"/>
    <property type="molecule type" value="Genomic_DNA"/>
</dbReference>
<dbReference type="Pfam" id="PF14359">
    <property type="entry name" value="DUF4406"/>
    <property type="match status" value="1"/>
</dbReference>
<dbReference type="Gene3D" id="3.40.50.10400">
    <property type="entry name" value="Hypothetical protein PA1492"/>
    <property type="match status" value="1"/>
</dbReference>
<evidence type="ECO:0008006" key="3">
    <source>
        <dbReference type="Google" id="ProtNLM"/>
    </source>
</evidence>
<dbReference type="Proteomes" id="UP000270272">
    <property type="component" value="Chromosome"/>
</dbReference>
<gene>
    <name evidence="1" type="ORF">NCTC11075_03194</name>
</gene>
<name>A0A447UNR3_CITKO</name>
<dbReference type="RefSeq" id="WP_153257994.1">
    <property type="nucleotide sequence ID" value="NZ_CP136810.1"/>
</dbReference>
<protein>
    <recommendedName>
        <fullName evidence="3">DUF4406 domain-containing protein</fullName>
    </recommendedName>
</protein>
<organism evidence="1 2">
    <name type="scientific">Citrobacter koseri</name>
    <name type="common">Citrobacter diversus</name>
    <dbReference type="NCBI Taxonomy" id="545"/>
    <lineage>
        <taxon>Bacteria</taxon>
        <taxon>Pseudomonadati</taxon>
        <taxon>Pseudomonadota</taxon>
        <taxon>Gammaproteobacteria</taxon>
        <taxon>Enterobacterales</taxon>
        <taxon>Enterobacteriaceae</taxon>
        <taxon>Citrobacter</taxon>
    </lineage>
</organism>
<reference evidence="1 2" key="1">
    <citation type="submission" date="2018-12" db="EMBL/GenBank/DDBJ databases">
        <authorList>
            <consortium name="Pathogen Informatics"/>
        </authorList>
    </citation>
    <scope>NUCLEOTIDE SEQUENCE [LARGE SCALE GENOMIC DNA]</scope>
    <source>
        <strain evidence="1 2">NCTC11075</strain>
    </source>
</reference>
<evidence type="ECO:0000313" key="2">
    <source>
        <dbReference type="Proteomes" id="UP000270272"/>
    </source>
</evidence>
<dbReference type="SUPFAM" id="SSF52309">
    <property type="entry name" value="N-(deoxy)ribosyltransferase-like"/>
    <property type="match status" value="1"/>
</dbReference>
<dbReference type="InterPro" id="IPR025518">
    <property type="entry name" value="DUF4406"/>
</dbReference>
<dbReference type="AlphaFoldDB" id="A0A447UNR3"/>
<evidence type="ECO:0000313" key="1">
    <source>
        <dbReference type="EMBL" id="VEB91977.1"/>
    </source>
</evidence>
<sequence>MAKIYIAGPMSGLPGFNRQAFNRSAGHVVRRGNIALNPAILPDGLEQAEYMDICFAMLRCADGIFLLDGWLQSAGTKAEHALAEKLGLEIQYQVIDRCSRKAEGQQ</sequence>